<dbReference type="PROSITE" id="PS01208">
    <property type="entry name" value="VWFC_1"/>
    <property type="match status" value="1"/>
</dbReference>
<feature type="domain" description="VWFC" evidence="2">
    <location>
        <begin position="6"/>
        <end position="64"/>
    </location>
</feature>
<dbReference type="FunFam" id="2.10.70.10:FF:000013">
    <property type="entry name" value="Collagen, type I, alpha 1"/>
    <property type="match status" value="1"/>
</dbReference>
<sequence>LEEEEIACTQNNQVYLNRDIWKPSDCEICVCDNGAILCDAIQCLDVLECENPRVPPGECCPTCPNTGRTGFEGSIGRGLKGQKGEPGVVPVVS</sequence>
<accession>V8P015</accession>
<keyword evidence="3" id="KW-0176">Collagen</keyword>
<dbReference type="PROSITE" id="PS50184">
    <property type="entry name" value="VWFC_2"/>
    <property type="match status" value="1"/>
</dbReference>
<dbReference type="SMART" id="SM00214">
    <property type="entry name" value="VWC"/>
    <property type="match status" value="1"/>
</dbReference>
<dbReference type="PANTHER" id="PTHR46439">
    <property type="entry name" value="CYSTEINE-RICH MOTOR NEURON 1 PROTEIN"/>
    <property type="match status" value="1"/>
</dbReference>
<evidence type="ECO:0000313" key="4">
    <source>
        <dbReference type="Proteomes" id="UP000018936"/>
    </source>
</evidence>
<dbReference type="Pfam" id="PF00093">
    <property type="entry name" value="VWC"/>
    <property type="match status" value="1"/>
</dbReference>
<organism evidence="3 4">
    <name type="scientific">Ophiophagus hannah</name>
    <name type="common">King cobra</name>
    <name type="synonym">Naja hannah</name>
    <dbReference type="NCBI Taxonomy" id="8665"/>
    <lineage>
        <taxon>Eukaryota</taxon>
        <taxon>Metazoa</taxon>
        <taxon>Chordata</taxon>
        <taxon>Craniata</taxon>
        <taxon>Vertebrata</taxon>
        <taxon>Euteleostomi</taxon>
        <taxon>Lepidosauria</taxon>
        <taxon>Squamata</taxon>
        <taxon>Bifurcata</taxon>
        <taxon>Unidentata</taxon>
        <taxon>Episquamata</taxon>
        <taxon>Toxicofera</taxon>
        <taxon>Serpentes</taxon>
        <taxon>Colubroidea</taxon>
        <taxon>Elapidae</taxon>
        <taxon>Elapinae</taxon>
        <taxon>Ophiophagus</taxon>
    </lineage>
</organism>
<dbReference type="Gene3D" id="6.20.200.20">
    <property type="match status" value="1"/>
</dbReference>
<feature type="region of interest" description="Disordered" evidence="1">
    <location>
        <begin position="74"/>
        <end position="93"/>
    </location>
</feature>
<dbReference type="InterPro" id="IPR052624">
    <property type="entry name" value="CRIM1"/>
</dbReference>
<dbReference type="GO" id="GO:0005581">
    <property type="term" value="C:collagen trimer"/>
    <property type="evidence" value="ECO:0007669"/>
    <property type="project" value="UniProtKB-KW"/>
</dbReference>
<protein>
    <submittedName>
        <fullName evidence="3">Collagen alpha-2(V) chain</fullName>
    </submittedName>
</protein>
<reference evidence="3 4" key="1">
    <citation type="journal article" date="2013" name="Proc. Natl. Acad. Sci. U.S.A.">
        <title>The king cobra genome reveals dynamic gene evolution and adaptation in the snake venom system.</title>
        <authorList>
            <person name="Vonk F.J."/>
            <person name="Casewell N.R."/>
            <person name="Henkel C.V."/>
            <person name="Heimberg A.M."/>
            <person name="Jansen H.J."/>
            <person name="McCleary R.J."/>
            <person name="Kerkkamp H.M."/>
            <person name="Vos R.A."/>
            <person name="Guerreiro I."/>
            <person name="Calvete J.J."/>
            <person name="Wuster W."/>
            <person name="Woods A.E."/>
            <person name="Logan J.M."/>
            <person name="Harrison R.A."/>
            <person name="Castoe T.A."/>
            <person name="de Koning A.P."/>
            <person name="Pollock D.D."/>
            <person name="Yandell M."/>
            <person name="Calderon D."/>
            <person name="Renjifo C."/>
            <person name="Currier R.B."/>
            <person name="Salgado D."/>
            <person name="Pla D."/>
            <person name="Sanz L."/>
            <person name="Hyder A.S."/>
            <person name="Ribeiro J.M."/>
            <person name="Arntzen J.W."/>
            <person name="van den Thillart G.E."/>
            <person name="Boetzer M."/>
            <person name="Pirovano W."/>
            <person name="Dirks R.P."/>
            <person name="Spaink H.P."/>
            <person name="Duboule D."/>
            <person name="McGlinn E."/>
            <person name="Kini R.M."/>
            <person name="Richardson M.K."/>
        </authorList>
    </citation>
    <scope>NUCLEOTIDE SEQUENCE</scope>
    <source>
        <tissue evidence="3">Blood</tissue>
    </source>
</reference>
<evidence type="ECO:0000256" key="1">
    <source>
        <dbReference type="SAM" id="MobiDB-lite"/>
    </source>
</evidence>
<name>V8P015_OPHHA</name>
<evidence type="ECO:0000313" key="3">
    <source>
        <dbReference type="EMBL" id="ETE67650.1"/>
    </source>
</evidence>
<feature type="non-terminal residue" evidence="3">
    <location>
        <position position="93"/>
    </location>
</feature>
<dbReference type="OrthoDB" id="8939548at2759"/>
<feature type="non-terminal residue" evidence="3">
    <location>
        <position position="1"/>
    </location>
</feature>
<gene>
    <name evidence="3" type="primary">Col5a2</name>
    <name evidence="3" type="ORF">L345_06563</name>
</gene>
<evidence type="ECO:0000259" key="2">
    <source>
        <dbReference type="PROSITE" id="PS50184"/>
    </source>
</evidence>
<dbReference type="InterPro" id="IPR001007">
    <property type="entry name" value="VWF_dom"/>
</dbReference>
<dbReference type="SUPFAM" id="SSF57603">
    <property type="entry name" value="FnI-like domain"/>
    <property type="match status" value="1"/>
</dbReference>
<proteinExistence type="predicted"/>
<keyword evidence="4" id="KW-1185">Reference proteome</keyword>
<comment type="caution">
    <text evidence="3">The sequence shown here is derived from an EMBL/GenBank/DDBJ whole genome shotgun (WGS) entry which is preliminary data.</text>
</comment>
<dbReference type="Proteomes" id="UP000018936">
    <property type="component" value="Unassembled WGS sequence"/>
</dbReference>
<dbReference type="EMBL" id="AZIM01001226">
    <property type="protein sequence ID" value="ETE67650.1"/>
    <property type="molecule type" value="Genomic_DNA"/>
</dbReference>
<dbReference type="AlphaFoldDB" id="V8P015"/>